<dbReference type="Proteomes" id="UP000067626">
    <property type="component" value="Chromosome"/>
</dbReference>
<name>A0A0K1ESK9_CHOCO</name>
<dbReference type="CDD" id="cd05327">
    <property type="entry name" value="retinol-DH_like_SDR_c_like"/>
    <property type="match status" value="1"/>
</dbReference>
<dbReference type="OrthoDB" id="109589at2"/>
<gene>
    <name evidence="4" type="ORF">CMC5_078280</name>
</gene>
<organism evidence="4 5">
    <name type="scientific">Chondromyces crocatus</name>
    <dbReference type="NCBI Taxonomy" id="52"/>
    <lineage>
        <taxon>Bacteria</taxon>
        <taxon>Pseudomonadati</taxon>
        <taxon>Myxococcota</taxon>
        <taxon>Polyangia</taxon>
        <taxon>Polyangiales</taxon>
        <taxon>Polyangiaceae</taxon>
        <taxon>Chondromyces</taxon>
    </lineage>
</organism>
<dbReference type="NCBIfam" id="NF004513">
    <property type="entry name" value="PRK05854.1"/>
    <property type="match status" value="1"/>
</dbReference>
<evidence type="ECO:0000313" key="4">
    <source>
        <dbReference type="EMBL" id="AKT43593.1"/>
    </source>
</evidence>
<dbReference type="PATRIC" id="fig|52.7.peg.8612"/>
<dbReference type="RefSeq" id="WP_050435036.1">
    <property type="nucleotide sequence ID" value="NZ_CP012159.1"/>
</dbReference>
<feature type="domain" description="Ketoreductase" evidence="3">
    <location>
        <begin position="15"/>
        <end position="155"/>
    </location>
</feature>
<dbReference type="PROSITE" id="PS00061">
    <property type="entry name" value="ADH_SHORT"/>
    <property type="match status" value="1"/>
</dbReference>
<comment type="similarity">
    <text evidence="2">Belongs to the short-chain dehydrogenases/reductases (SDR) family.</text>
</comment>
<dbReference type="EMBL" id="CP012159">
    <property type="protein sequence ID" value="AKT43593.1"/>
    <property type="molecule type" value="Genomic_DNA"/>
</dbReference>
<keyword evidence="1" id="KW-0560">Oxidoreductase</keyword>
<dbReference type="STRING" id="52.CMC5_078280"/>
<dbReference type="InterPro" id="IPR002347">
    <property type="entry name" value="SDR_fam"/>
</dbReference>
<dbReference type="SMART" id="SM00822">
    <property type="entry name" value="PKS_KR"/>
    <property type="match status" value="1"/>
</dbReference>
<dbReference type="AlphaFoldDB" id="A0A0K1ESK9"/>
<dbReference type="InterPro" id="IPR036291">
    <property type="entry name" value="NAD(P)-bd_dom_sf"/>
</dbReference>
<dbReference type="PRINTS" id="PR00080">
    <property type="entry name" value="SDRFAMILY"/>
</dbReference>
<dbReference type="Pfam" id="PF00106">
    <property type="entry name" value="adh_short"/>
    <property type="match status" value="1"/>
</dbReference>
<dbReference type="GO" id="GO:0016491">
    <property type="term" value="F:oxidoreductase activity"/>
    <property type="evidence" value="ECO:0007669"/>
    <property type="project" value="UniProtKB-KW"/>
</dbReference>
<evidence type="ECO:0000256" key="1">
    <source>
        <dbReference type="ARBA" id="ARBA00023002"/>
    </source>
</evidence>
<reference evidence="4 5" key="1">
    <citation type="submission" date="2015-07" db="EMBL/GenBank/DDBJ databases">
        <title>Genome analysis of myxobacterium Chondromyces crocatus Cm c5 reveals a high potential for natural compound synthesis and the genetic basis for the loss of fruiting body formation.</title>
        <authorList>
            <person name="Zaburannyi N."/>
            <person name="Bunk B."/>
            <person name="Maier J."/>
            <person name="Overmann J."/>
            <person name="Mueller R."/>
        </authorList>
    </citation>
    <scope>NUCLEOTIDE SEQUENCE [LARGE SCALE GENOMIC DNA]</scope>
    <source>
        <strain evidence="4 5">Cm c5</strain>
    </source>
</reference>
<accession>A0A0K1ESK9</accession>
<dbReference type="InterPro" id="IPR020904">
    <property type="entry name" value="Sc_DH/Rdtase_CS"/>
</dbReference>
<protein>
    <submittedName>
        <fullName evidence="4">Short-chain dehydrogenase</fullName>
    </submittedName>
</protein>
<evidence type="ECO:0000256" key="2">
    <source>
        <dbReference type="RuleBase" id="RU000363"/>
    </source>
</evidence>
<dbReference type="NCBIfam" id="NF004846">
    <property type="entry name" value="PRK06197.1"/>
    <property type="match status" value="1"/>
</dbReference>
<sequence>MTPWTTHHIPSQTGKTTIVTGATGGLGYETALALAAAGACVLLAGRNEAKARAAIDRIHTAHPTAQVHFHPLDCGSLASVATFAERITREFEAIDILINNAGVMTPPRRRTTADGFELQFGTNYLAHFALTARLLPLLRRAPGPRVVNLSSLAHHRGAIHFHDLQSERPYDAWRAYGQSKLALLLFTFELQRRSDAHGWGLHASAAHPGYAHTDLLTNGPGSEGWLQPLVKLSAYLNLVLGHSAAAGTLPTLFAATAPEARGAAYYGPAGLLELKGPVGEARLAPQARDRAAAEHLWRISERLTAVTFDPTHPAAT</sequence>
<dbReference type="Gene3D" id="3.40.50.720">
    <property type="entry name" value="NAD(P)-binding Rossmann-like Domain"/>
    <property type="match status" value="1"/>
</dbReference>
<keyword evidence="5" id="KW-1185">Reference proteome</keyword>
<dbReference type="SUPFAM" id="SSF51735">
    <property type="entry name" value="NAD(P)-binding Rossmann-fold domains"/>
    <property type="match status" value="1"/>
</dbReference>
<dbReference type="PANTHER" id="PTHR43157:SF31">
    <property type="entry name" value="PHOSPHATIDYLINOSITOL-GLYCAN BIOSYNTHESIS CLASS F PROTEIN"/>
    <property type="match status" value="1"/>
</dbReference>
<dbReference type="PANTHER" id="PTHR43157">
    <property type="entry name" value="PHOSPHATIDYLINOSITOL-GLYCAN BIOSYNTHESIS CLASS F PROTEIN-RELATED"/>
    <property type="match status" value="1"/>
</dbReference>
<evidence type="ECO:0000259" key="3">
    <source>
        <dbReference type="SMART" id="SM00822"/>
    </source>
</evidence>
<dbReference type="InterPro" id="IPR057326">
    <property type="entry name" value="KR_dom"/>
</dbReference>
<evidence type="ECO:0000313" key="5">
    <source>
        <dbReference type="Proteomes" id="UP000067626"/>
    </source>
</evidence>
<proteinExistence type="inferred from homology"/>
<dbReference type="PRINTS" id="PR00081">
    <property type="entry name" value="GDHRDH"/>
</dbReference>
<dbReference type="KEGG" id="ccro:CMC5_078280"/>